<evidence type="ECO:0000313" key="4">
    <source>
        <dbReference type="Proteomes" id="UP000321051"/>
    </source>
</evidence>
<accession>A0A510Y1C1</accession>
<reference evidence="3 4" key="1">
    <citation type="submission" date="2019-07" db="EMBL/GenBank/DDBJ databases">
        <title>Whole genome shotgun sequence of Marinococcus halophilus NBRC 102359.</title>
        <authorList>
            <person name="Hosoyama A."/>
            <person name="Uohara A."/>
            <person name="Ohji S."/>
            <person name="Ichikawa N."/>
        </authorList>
    </citation>
    <scope>NUCLEOTIDE SEQUENCE [LARGE SCALE GENOMIC DNA]</scope>
    <source>
        <strain evidence="3 4">NBRC 102359</strain>
    </source>
</reference>
<comment type="caution">
    <text evidence="3">The sequence shown here is derived from an EMBL/GenBank/DDBJ whole genome shotgun (WGS) entry which is preliminary data.</text>
</comment>
<evidence type="ECO:0000256" key="2">
    <source>
        <dbReference type="SAM" id="SignalP"/>
    </source>
</evidence>
<name>A0A510Y1C1_MARHA</name>
<dbReference type="AlphaFoldDB" id="A0A510Y1C1"/>
<dbReference type="Proteomes" id="UP000321051">
    <property type="component" value="Unassembled WGS sequence"/>
</dbReference>
<evidence type="ECO:0000256" key="1">
    <source>
        <dbReference type="SAM" id="MobiDB-lite"/>
    </source>
</evidence>
<feature type="compositionally biased region" description="Low complexity" evidence="1">
    <location>
        <begin position="33"/>
        <end position="50"/>
    </location>
</feature>
<organism evidence="3 4">
    <name type="scientific">Marinococcus halophilus</name>
    <dbReference type="NCBI Taxonomy" id="1371"/>
    <lineage>
        <taxon>Bacteria</taxon>
        <taxon>Bacillati</taxon>
        <taxon>Bacillota</taxon>
        <taxon>Bacilli</taxon>
        <taxon>Bacillales</taxon>
        <taxon>Bacillaceae</taxon>
        <taxon>Marinococcus</taxon>
    </lineage>
</organism>
<keyword evidence="2" id="KW-0732">Signal</keyword>
<protein>
    <recommendedName>
        <fullName evidence="5">Lipoprotein</fullName>
    </recommendedName>
</protein>
<proteinExistence type="predicted"/>
<keyword evidence="4" id="KW-1185">Reference proteome</keyword>
<feature type="chain" id="PRO_5039180371" description="Lipoprotein" evidence="2">
    <location>
        <begin position="21"/>
        <end position="267"/>
    </location>
</feature>
<feature type="region of interest" description="Disordered" evidence="1">
    <location>
        <begin position="20"/>
        <end position="85"/>
    </location>
</feature>
<sequence length="267" mass="30579">MKKQLVTVGLSSLLALSACGTNEEASNEENEGSTQKAQASSDDSSSNNEGETSEADSEETSDRYEKLHKTMTTFSLPEEGRVSKEEAEAGFTEFLRPEDDFEDVILYKNSMVFDKETQETYRYTWTNYGKATEGFKTEPEGTQALGALKYIVNEQLTRYPTPSGKVGVPLSEIENYEENVDYSKEAESEERLTGYEAIEEGSHSSLHELYRIEPYVEQFDAVHDWTTETIHYFEEARSYDEDEWKQAYKYYKKGVDNIDEMERAINE</sequence>
<dbReference type="PROSITE" id="PS51257">
    <property type="entry name" value="PROKAR_LIPOPROTEIN"/>
    <property type="match status" value="1"/>
</dbReference>
<dbReference type="EMBL" id="BJUN01000001">
    <property type="protein sequence ID" value="GEK57108.1"/>
    <property type="molecule type" value="Genomic_DNA"/>
</dbReference>
<evidence type="ECO:0008006" key="5">
    <source>
        <dbReference type="Google" id="ProtNLM"/>
    </source>
</evidence>
<evidence type="ECO:0000313" key="3">
    <source>
        <dbReference type="EMBL" id="GEK57108.1"/>
    </source>
</evidence>
<dbReference type="RefSeq" id="WP_094907738.1">
    <property type="nucleotide sequence ID" value="NZ_BJUN01000001.1"/>
</dbReference>
<gene>
    <name evidence="3" type="ORF">MHA01_00130</name>
</gene>
<feature type="signal peptide" evidence="2">
    <location>
        <begin position="1"/>
        <end position="20"/>
    </location>
</feature>